<dbReference type="AlphaFoldDB" id="A0A9P4S3R9"/>
<evidence type="ECO:0000256" key="6">
    <source>
        <dbReference type="RuleBase" id="RU368080"/>
    </source>
</evidence>
<dbReference type="Proteomes" id="UP000799429">
    <property type="component" value="Unassembled WGS sequence"/>
</dbReference>
<dbReference type="GO" id="GO:0030295">
    <property type="term" value="F:protein kinase activator activity"/>
    <property type="evidence" value="ECO:0007669"/>
    <property type="project" value="TreeGrafter"/>
</dbReference>
<accession>A0A9P4S3R9</accession>
<evidence type="ECO:0000256" key="5">
    <source>
        <dbReference type="ARBA" id="ARBA00023136"/>
    </source>
</evidence>
<feature type="region of interest" description="Disordered" evidence="7">
    <location>
        <begin position="1"/>
        <end position="21"/>
    </location>
</feature>
<dbReference type="GO" id="GO:0000422">
    <property type="term" value="P:autophagy of mitochondrion"/>
    <property type="evidence" value="ECO:0007669"/>
    <property type="project" value="TreeGrafter"/>
</dbReference>
<name>A0A9P4S3R9_9PEZI</name>
<dbReference type="InterPro" id="IPR007240">
    <property type="entry name" value="Atg17"/>
</dbReference>
<evidence type="ECO:0000256" key="3">
    <source>
        <dbReference type="ARBA" id="ARBA00022490"/>
    </source>
</evidence>
<dbReference type="Pfam" id="PF04108">
    <property type="entry name" value="ATG17_like"/>
    <property type="match status" value="1"/>
</dbReference>
<dbReference type="PANTHER" id="PTHR28005:SF1">
    <property type="entry name" value="AUTOPHAGY-RELATED PROTEIN 17"/>
    <property type="match status" value="1"/>
</dbReference>
<dbReference type="InterPro" id="IPR045326">
    <property type="entry name" value="ATG17-like_dom"/>
</dbReference>
<comment type="function">
    <text evidence="6">Autophagy-specific protein that functions in response to autophagy-inducing signals as a scaffold to recruit other ATG proteins to organize preautophagosomal structure (PAS) formation. Modulates the timing and magnitude of the autophagy response, such as the size of the sequestering vesicles. Plays particularly a role in pexophagy and nucleophagy.</text>
</comment>
<comment type="subcellular location">
    <subcellularLocation>
        <location evidence="6">Cytoplasm</location>
    </subcellularLocation>
    <subcellularLocation>
        <location evidence="6">Preautophagosomal structure membrane</location>
        <topology evidence="6">Peripheral membrane protein</topology>
    </subcellularLocation>
</comment>
<dbReference type="EMBL" id="MU006113">
    <property type="protein sequence ID" value="KAF2834951.1"/>
    <property type="molecule type" value="Genomic_DNA"/>
</dbReference>
<evidence type="ECO:0000313" key="9">
    <source>
        <dbReference type="EMBL" id="KAF2834951.1"/>
    </source>
</evidence>
<keyword evidence="3 6" id="KW-0963">Cytoplasm</keyword>
<dbReference type="GO" id="GO:0034045">
    <property type="term" value="C:phagophore assembly site membrane"/>
    <property type="evidence" value="ECO:0007669"/>
    <property type="project" value="UniProtKB-SubCell"/>
</dbReference>
<proteinExistence type="inferred from homology"/>
<evidence type="ECO:0000256" key="7">
    <source>
        <dbReference type="SAM" id="MobiDB-lite"/>
    </source>
</evidence>
<dbReference type="PANTHER" id="PTHR28005">
    <property type="entry name" value="AUTOPHAGY-RELATED PROTEIN 17"/>
    <property type="match status" value="1"/>
</dbReference>
<protein>
    <recommendedName>
        <fullName evidence="2 6">Autophagy-related protein 17</fullName>
    </recommendedName>
</protein>
<comment type="similarity">
    <text evidence="1 6">Belongs to the ATG17 family.</text>
</comment>
<dbReference type="GO" id="GO:0060090">
    <property type="term" value="F:molecular adaptor activity"/>
    <property type="evidence" value="ECO:0007669"/>
    <property type="project" value="TreeGrafter"/>
</dbReference>
<gene>
    <name evidence="9" type="ORF">M501DRAFT_1061332</name>
</gene>
<evidence type="ECO:0000313" key="10">
    <source>
        <dbReference type="Proteomes" id="UP000799429"/>
    </source>
</evidence>
<evidence type="ECO:0000259" key="8">
    <source>
        <dbReference type="Pfam" id="PF04108"/>
    </source>
</evidence>
<evidence type="ECO:0000256" key="1">
    <source>
        <dbReference type="ARBA" id="ARBA00006259"/>
    </source>
</evidence>
<dbReference type="GO" id="GO:0000045">
    <property type="term" value="P:autophagosome assembly"/>
    <property type="evidence" value="ECO:0007669"/>
    <property type="project" value="TreeGrafter"/>
</dbReference>
<feature type="domain" description="Autophagy protein ATG17-like" evidence="8">
    <location>
        <begin position="37"/>
        <end position="431"/>
    </location>
</feature>
<dbReference type="GO" id="GO:0034727">
    <property type="term" value="P:piecemeal microautophagy of the nucleus"/>
    <property type="evidence" value="ECO:0007669"/>
    <property type="project" value="TreeGrafter"/>
</dbReference>
<keyword evidence="10" id="KW-1185">Reference proteome</keyword>
<dbReference type="GO" id="GO:1990316">
    <property type="term" value="C:Atg1/ULK1 kinase complex"/>
    <property type="evidence" value="ECO:0007669"/>
    <property type="project" value="TreeGrafter"/>
</dbReference>
<organism evidence="9 10">
    <name type="scientific">Patellaria atrata CBS 101060</name>
    <dbReference type="NCBI Taxonomy" id="1346257"/>
    <lineage>
        <taxon>Eukaryota</taxon>
        <taxon>Fungi</taxon>
        <taxon>Dikarya</taxon>
        <taxon>Ascomycota</taxon>
        <taxon>Pezizomycotina</taxon>
        <taxon>Dothideomycetes</taxon>
        <taxon>Dothideomycetes incertae sedis</taxon>
        <taxon>Patellariales</taxon>
        <taxon>Patellariaceae</taxon>
        <taxon>Patellaria</taxon>
    </lineage>
</organism>
<reference evidence="9" key="1">
    <citation type="journal article" date="2020" name="Stud. Mycol.">
        <title>101 Dothideomycetes genomes: a test case for predicting lifestyles and emergence of pathogens.</title>
        <authorList>
            <person name="Haridas S."/>
            <person name="Albert R."/>
            <person name="Binder M."/>
            <person name="Bloem J."/>
            <person name="Labutti K."/>
            <person name="Salamov A."/>
            <person name="Andreopoulos B."/>
            <person name="Baker S."/>
            <person name="Barry K."/>
            <person name="Bills G."/>
            <person name="Bluhm B."/>
            <person name="Cannon C."/>
            <person name="Castanera R."/>
            <person name="Culley D."/>
            <person name="Daum C."/>
            <person name="Ezra D."/>
            <person name="Gonzalez J."/>
            <person name="Henrissat B."/>
            <person name="Kuo A."/>
            <person name="Liang C."/>
            <person name="Lipzen A."/>
            <person name="Lutzoni F."/>
            <person name="Magnuson J."/>
            <person name="Mondo S."/>
            <person name="Nolan M."/>
            <person name="Ohm R."/>
            <person name="Pangilinan J."/>
            <person name="Park H.-J."/>
            <person name="Ramirez L."/>
            <person name="Alfaro M."/>
            <person name="Sun H."/>
            <person name="Tritt A."/>
            <person name="Yoshinaga Y."/>
            <person name="Zwiers L.-H."/>
            <person name="Turgeon B."/>
            <person name="Goodwin S."/>
            <person name="Spatafora J."/>
            <person name="Crous P."/>
            <person name="Grigoriev I."/>
        </authorList>
    </citation>
    <scope>NUCLEOTIDE SEQUENCE</scope>
    <source>
        <strain evidence="9">CBS 101060</strain>
    </source>
</reference>
<keyword evidence="5" id="KW-0472">Membrane</keyword>
<keyword evidence="4 6" id="KW-0072">Autophagy</keyword>
<comment type="caution">
    <text evidence="9">The sequence shown here is derived from an EMBL/GenBank/DDBJ whole genome shotgun (WGS) entry which is preliminary data.</text>
</comment>
<evidence type="ECO:0000256" key="2">
    <source>
        <dbReference type="ARBA" id="ARBA00013806"/>
    </source>
</evidence>
<feature type="compositionally biased region" description="Polar residues" evidence="7">
    <location>
        <begin position="9"/>
        <end position="21"/>
    </location>
</feature>
<evidence type="ECO:0000256" key="4">
    <source>
        <dbReference type="ARBA" id="ARBA00023006"/>
    </source>
</evidence>
<dbReference type="OrthoDB" id="1937984at2759"/>
<sequence length="476" mass="52143">MASPEMPNSPASSVGSLSDSPPTLEQLVSHFVAAKRSLASTQHVWRANEIVNTARALLEENATFSAKNAFIRSAVREQLHALDAVREGVEQVGRDGQKEFKTLLQTLDAHSARLQGTLQTLQSTPVEPAFQPPETPPKYLFDFVNENDVNELNSALRHCIDRTNAATAALVDTTEVFDRSLESIQVALTSVPAADDAGVSPLPSSFRAQEGHATEMANLLESLVRHYDLCVTALKHTEGGGEAAALATGELPANLDINVESLHQDAPPQPITEEERTNMLLVVGKDAAEVEEVVGEIRDGLVEMEGVLAETTTYIEQLRAENAGLRSVVSLLGKVGGQMPGYISAASEYMARWDEERSNIEEKMEQLEGLRQFYEGFLGAYDGLLVEVGRRRGVQNAMEKIAQEAMAKIEKLFKEDADQRELFKEDQGDFLPSDIWPGLVNPPVRFEVRAIDGAGSIPEVKKEVLEKAFQRVRSKV</sequence>